<evidence type="ECO:0000313" key="2">
    <source>
        <dbReference type="Proteomes" id="UP000026915"/>
    </source>
</evidence>
<dbReference type="Gramene" id="EOX93778">
    <property type="protein sequence ID" value="EOX93778"/>
    <property type="gene ID" value="TCM_002699"/>
</dbReference>
<gene>
    <name evidence="1" type="ORF">TCM_002699</name>
</gene>
<proteinExistence type="predicted"/>
<name>A0A061DUW3_THECC</name>
<sequence length="160" mass="17249">MTPLGRAVRSQQPNIDHLLAELVYEAVLTASADTSYGEDPLTFDGSAGEAGAGFGSFEVNLLFYPYGGAEGKVLMRGIFVLPPSMKTKAITGWLFRRFEGEGVPPEGQADQLTRSIGMIDGGYCNRRLQKPTVAVGCSVAIDRCTLLKAFMFHGFHPIST</sequence>
<reference evidence="1 2" key="1">
    <citation type="journal article" date="2013" name="Genome Biol.">
        <title>The genome sequence of the most widely cultivated cacao type and its use to identify candidate genes regulating pod color.</title>
        <authorList>
            <person name="Motamayor J.C."/>
            <person name="Mockaitis K."/>
            <person name="Schmutz J."/>
            <person name="Haiminen N."/>
            <person name="Iii D.L."/>
            <person name="Cornejo O."/>
            <person name="Findley S.D."/>
            <person name="Zheng P."/>
            <person name="Utro F."/>
            <person name="Royaert S."/>
            <person name="Saski C."/>
            <person name="Jenkins J."/>
            <person name="Podicheti R."/>
            <person name="Zhao M."/>
            <person name="Scheffler B.E."/>
            <person name="Stack J.C."/>
            <person name="Feltus F.A."/>
            <person name="Mustiga G.M."/>
            <person name="Amores F."/>
            <person name="Phillips W."/>
            <person name="Marelli J.P."/>
            <person name="May G.D."/>
            <person name="Shapiro H."/>
            <person name="Ma J."/>
            <person name="Bustamante C.D."/>
            <person name="Schnell R.J."/>
            <person name="Main D."/>
            <person name="Gilbert D."/>
            <person name="Parida L."/>
            <person name="Kuhn D.N."/>
        </authorList>
    </citation>
    <scope>NUCLEOTIDE SEQUENCE [LARGE SCALE GENOMIC DNA]</scope>
    <source>
        <strain evidence="2">cv. Matina 1-6</strain>
    </source>
</reference>
<accession>A0A061DUW3</accession>
<organism evidence="1 2">
    <name type="scientific">Theobroma cacao</name>
    <name type="common">Cacao</name>
    <name type="synonym">Cocoa</name>
    <dbReference type="NCBI Taxonomy" id="3641"/>
    <lineage>
        <taxon>Eukaryota</taxon>
        <taxon>Viridiplantae</taxon>
        <taxon>Streptophyta</taxon>
        <taxon>Embryophyta</taxon>
        <taxon>Tracheophyta</taxon>
        <taxon>Spermatophyta</taxon>
        <taxon>Magnoliopsida</taxon>
        <taxon>eudicotyledons</taxon>
        <taxon>Gunneridae</taxon>
        <taxon>Pentapetalae</taxon>
        <taxon>rosids</taxon>
        <taxon>malvids</taxon>
        <taxon>Malvales</taxon>
        <taxon>Malvaceae</taxon>
        <taxon>Byttnerioideae</taxon>
        <taxon>Theobroma</taxon>
    </lineage>
</organism>
<dbReference type="HOGENOM" id="CLU_1655302_0_0_1"/>
<evidence type="ECO:0000313" key="1">
    <source>
        <dbReference type="EMBL" id="EOX93778.1"/>
    </source>
</evidence>
<keyword evidence="2" id="KW-1185">Reference proteome</keyword>
<dbReference type="AlphaFoldDB" id="A0A061DUW3"/>
<dbReference type="Proteomes" id="UP000026915">
    <property type="component" value="Chromosome 1"/>
</dbReference>
<protein>
    <submittedName>
        <fullName evidence="1">Uncharacterized protein</fullName>
    </submittedName>
</protein>
<dbReference type="EMBL" id="CM001879">
    <property type="protein sequence ID" value="EOX93778.1"/>
    <property type="molecule type" value="Genomic_DNA"/>
</dbReference>
<dbReference type="InParanoid" id="A0A061DUW3"/>